<feature type="compositionally biased region" description="Pro residues" evidence="1">
    <location>
        <begin position="170"/>
        <end position="184"/>
    </location>
</feature>
<keyword evidence="2" id="KW-0472">Membrane</keyword>
<protein>
    <recommendedName>
        <fullName evidence="5">Lipoprotein</fullName>
    </recommendedName>
</protein>
<dbReference type="Proteomes" id="UP001171620">
    <property type="component" value="Unassembled WGS sequence"/>
</dbReference>
<organism evidence="3 4">
    <name type="scientific">Burkholderia vietnamiensis</name>
    <dbReference type="NCBI Taxonomy" id="60552"/>
    <lineage>
        <taxon>Bacteria</taxon>
        <taxon>Pseudomonadati</taxon>
        <taxon>Pseudomonadota</taxon>
        <taxon>Betaproteobacteria</taxon>
        <taxon>Burkholderiales</taxon>
        <taxon>Burkholderiaceae</taxon>
        <taxon>Burkholderia</taxon>
        <taxon>Burkholderia cepacia complex</taxon>
    </lineage>
</organism>
<feature type="compositionally biased region" description="Low complexity" evidence="1">
    <location>
        <begin position="98"/>
        <end position="114"/>
    </location>
</feature>
<evidence type="ECO:0000256" key="2">
    <source>
        <dbReference type="SAM" id="Phobius"/>
    </source>
</evidence>
<dbReference type="RefSeq" id="WP_046427287.1">
    <property type="nucleotide sequence ID" value="NZ_JAUJRV010000002.1"/>
</dbReference>
<dbReference type="EMBL" id="JAUJRV010000002">
    <property type="protein sequence ID" value="MDN7794254.1"/>
    <property type="molecule type" value="Genomic_DNA"/>
</dbReference>
<gene>
    <name evidence="3" type="ORF">QZM33_04660</name>
</gene>
<dbReference type="AlphaFoldDB" id="A0AAW7SWS8"/>
<evidence type="ECO:0000313" key="3">
    <source>
        <dbReference type="EMBL" id="MDN7794254.1"/>
    </source>
</evidence>
<accession>A0AAW7SWS8</accession>
<feature type="region of interest" description="Disordered" evidence="1">
    <location>
        <begin position="98"/>
        <end position="184"/>
    </location>
</feature>
<reference evidence="3" key="1">
    <citation type="submission" date="2023-07" db="EMBL/GenBank/DDBJ databases">
        <title>A collection of bacterial strains from the Burkholderia cepacia Research Laboratory and Repository.</title>
        <authorList>
            <person name="Lipuma J."/>
            <person name="Spilker T."/>
            <person name="Caverly L."/>
        </authorList>
    </citation>
    <scope>NUCLEOTIDE SEQUENCE</scope>
    <source>
        <strain evidence="3">AU44268</strain>
    </source>
</reference>
<evidence type="ECO:0000313" key="4">
    <source>
        <dbReference type="Proteomes" id="UP001171620"/>
    </source>
</evidence>
<feature type="transmembrane region" description="Helical" evidence="2">
    <location>
        <begin position="25"/>
        <end position="42"/>
    </location>
</feature>
<name>A0AAW7SWS8_BURVI</name>
<sequence length="255" mass="26172">MTRGERPGDSPAGPPKPSWGPGRNAALSVVAFAAIFGAFALVERNPGRGHASIARDVAGEIGTAVGKYRNAFVAASAPVGAASTVALSASLIPPASDAEAAAAPQADAGSAAKPPRGADPRHAAHAALATSPHDTSGGARATDTGDTHRTSRSPAPGHTRRHRAAASQLRPPPQQQLPVQPPAPAQSYLTDAARMETTSVTHDELASARALARARRCAQLDQWQCVEQNASRALAIDPTNSESRALLGQAIRNRL</sequence>
<feature type="region of interest" description="Disordered" evidence="1">
    <location>
        <begin position="1"/>
        <end position="21"/>
    </location>
</feature>
<keyword evidence="2" id="KW-0812">Transmembrane</keyword>
<proteinExistence type="predicted"/>
<evidence type="ECO:0000256" key="1">
    <source>
        <dbReference type="SAM" id="MobiDB-lite"/>
    </source>
</evidence>
<evidence type="ECO:0008006" key="5">
    <source>
        <dbReference type="Google" id="ProtNLM"/>
    </source>
</evidence>
<comment type="caution">
    <text evidence="3">The sequence shown here is derived from an EMBL/GenBank/DDBJ whole genome shotgun (WGS) entry which is preliminary data.</text>
</comment>
<keyword evidence="2" id="KW-1133">Transmembrane helix</keyword>